<reference evidence="2" key="1">
    <citation type="submission" date="2018-06" db="EMBL/GenBank/DDBJ databases">
        <authorList>
            <person name="Zhirakovskaya E."/>
        </authorList>
    </citation>
    <scope>NUCLEOTIDE SEQUENCE</scope>
</reference>
<dbReference type="GO" id="GO:0043023">
    <property type="term" value="F:ribosomal large subunit binding"/>
    <property type="evidence" value="ECO:0007669"/>
    <property type="project" value="TreeGrafter"/>
</dbReference>
<name>A0A3B0U9Z7_9ZZZZ</name>
<dbReference type="PANTHER" id="PTHR21043">
    <property type="entry name" value="IOJAP SUPERFAMILY ORTHOLOG"/>
    <property type="match status" value="1"/>
</dbReference>
<dbReference type="GO" id="GO:0090071">
    <property type="term" value="P:negative regulation of ribosome biogenesis"/>
    <property type="evidence" value="ECO:0007669"/>
    <property type="project" value="TreeGrafter"/>
</dbReference>
<dbReference type="HAMAP" id="MF_01477">
    <property type="entry name" value="Iojap_RsfS"/>
    <property type="match status" value="1"/>
</dbReference>
<proteinExistence type="inferred from homology"/>
<organism evidence="2">
    <name type="scientific">hydrothermal vent metagenome</name>
    <dbReference type="NCBI Taxonomy" id="652676"/>
    <lineage>
        <taxon>unclassified sequences</taxon>
        <taxon>metagenomes</taxon>
        <taxon>ecological metagenomes</taxon>
    </lineage>
</organism>
<evidence type="ECO:0000313" key="2">
    <source>
        <dbReference type="EMBL" id="VAW16276.1"/>
    </source>
</evidence>
<dbReference type="Gene3D" id="3.30.460.10">
    <property type="entry name" value="Beta Polymerase, domain 2"/>
    <property type="match status" value="1"/>
</dbReference>
<dbReference type="NCBIfam" id="TIGR00090">
    <property type="entry name" value="rsfS_iojap_ybeB"/>
    <property type="match status" value="1"/>
</dbReference>
<evidence type="ECO:0000256" key="1">
    <source>
        <dbReference type="ARBA" id="ARBA00010574"/>
    </source>
</evidence>
<protein>
    <submittedName>
        <fullName evidence="2">Ribosomal silencing factor RsfA</fullName>
    </submittedName>
</protein>
<dbReference type="EMBL" id="UOEN01000315">
    <property type="protein sequence ID" value="VAW16276.1"/>
    <property type="molecule type" value="Genomic_DNA"/>
</dbReference>
<dbReference type="Pfam" id="PF02410">
    <property type="entry name" value="RsfS"/>
    <property type="match status" value="1"/>
</dbReference>
<gene>
    <name evidence="2" type="ORF">MNBD_BACTEROID05-299</name>
</gene>
<sequence length="107" mass="12314">MAEFANDSKAEDILVLDMRKIVNYCDYFVIASGTSDRHTRAIADNIEQELYPKGVGFALKQGRDKGEWICFDSGDVVLHVFQKQMREFYALEHLWAEAKNVPLKLDE</sequence>
<dbReference type="InterPro" id="IPR004394">
    <property type="entry name" value="Iojap/RsfS/C7orf30"/>
</dbReference>
<accession>A0A3B0U9Z7</accession>
<dbReference type="AlphaFoldDB" id="A0A3B0U9Z7"/>
<comment type="similarity">
    <text evidence="1">Belongs to the Iojap/RsfS family.</text>
</comment>
<dbReference type="SUPFAM" id="SSF81301">
    <property type="entry name" value="Nucleotidyltransferase"/>
    <property type="match status" value="1"/>
</dbReference>
<dbReference type="GO" id="GO:0017148">
    <property type="term" value="P:negative regulation of translation"/>
    <property type="evidence" value="ECO:0007669"/>
    <property type="project" value="TreeGrafter"/>
</dbReference>
<dbReference type="InterPro" id="IPR043519">
    <property type="entry name" value="NT_sf"/>
</dbReference>
<dbReference type="PANTHER" id="PTHR21043:SF0">
    <property type="entry name" value="MITOCHONDRIAL ASSEMBLY OF RIBOSOMAL LARGE SUBUNIT PROTEIN 1"/>
    <property type="match status" value="1"/>
</dbReference>